<keyword evidence="2" id="KW-1185">Reference proteome</keyword>
<dbReference type="InParanoid" id="G4Z5Y0"/>
<gene>
    <name evidence="1" type="ORF">PHYSODRAFT_285392</name>
</gene>
<organism evidence="1 2">
    <name type="scientific">Phytophthora sojae (strain P6497)</name>
    <name type="common">Soybean stem and root rot agent</name>
    <name type="synonym">Phytophthora megasperma f. sp. glycines</name>
    <dbReference type="NCBI Taxonomy" id="1094619"/>
    <lineage>
        <taxon>Eukaryota</taxon>
        <taxon>Sar</taxon>
        <taxon>Stramenopiles</taxon>
        <taxon>Oomycota</taxon>
        <taxon>Peronosporomycetes</taxon>
        <taxon>Peronosporales</taxon>
        <taxon>Peronosporaceae</taxon>
        <taxon>Phytophthora</taxon>
    </lineage>
</organism>
<dbReference type="Proteomes" id="UP000002640">
    <property type="component" value="Unassembled WGS sequence"/>
</dbReference>
<protein>
    <submittedName>
        <fullName evidence="1">Uncharacterized protein</fullName>
    </submittedName>
</protein>
<proteinExistence type="predicted"/>
<dbReference type="KEGG" id="psoj:PHYSODRAFT_285392"/>
<dbReference type="AlphaFoldDB" id="G4Z5Y0"/>
<evidence type="ECO:0000313" key="2">
    <source>
        <dbReference type="Proteomes" id="UP000002640"/>
    </source>
</evidence>
<dbReference type="RefSeq" id="XP_009522976.1">
    <property type="nucleotide sequence ID" value="XM_009524681.1"/>
</dbReference>
<dbReference type="EMBL" id="JH159153">
    <property type="protein sequence ID" value="EGZ20259.1"/>
    <property type="molecule type" value="Genomic_DNA"/>
</dbReference>
<accession>G4Z5Y0</accession>
<reference evidence="1 2" key="1">
    <citation type="journal article" date="2006" name="Science">
        <title>Phytophthora genome sequences uncover evolutionary origins and mechanisms of pathogenesis.</title>
        <authorList>
            <person name="Tyler B.M."/>
            <person name="Tripathy S."/>
            <person name="Zhang X."/>
            <person name="Dehal P."/>
            <person name="Jiang R.H."/>
            <person name="Aerts A."/>
            <person name="Arredondo F.D."/>
            <person name="Baxter L."/>
            <person name="Bensasson D."/>
            <person name="Beynon J.L."/>
            <person name="Chapman J."/>
            <person name="Damasceno C.M."/>
            <person name="Dorrance A.E."/>
            <person name="Dou D."/>
            <person name="Dickerman A.W."/>
            <person name="Dubchak I.L."/>
            <person name="Garbelotto M."/>
            <person name="Gijzen M."/>
            <person name="Gordon S.G."/>
            <person name="Govers F."/>
            <person name="Grunwald N.J."/>
            <person name="Huang W."/>
            <person name="Ivors K.L."/>
            <person name="Jones R.W."/>
            <person name="Kamoun S."/>
            <person name="Krampis K."/>
            <person name="Lamour K.H."/>
            <person name="Lee M.K."/>
            <person name="McDonald W.H."/>
            <person name="Medina M."/>
            <person name="Meijer H.J."/>
            <person name="Nordberg E.K."/>
            <person name="Maclean D.J."/>
            <person name="Ospina-Giraldo M.D."/>
            <person name="Morris P.F."/>
            <person name="Phuntumart V."/>
            <person name="Putnam N.H."/>
            <person name="Rash S."/>
            <person name="Rose J.K."/>
            <person name="Sakihama Y."/>
            <person name="Salamov A.A."/>
            <person name="Savidor A."/>
            <person name="Scheuring C.F."/>
            <person name="Smith B.M."/>
            <person name="Sobral B.W."/>
            <person name="Terry A."/>
            <person name="Torto-Alalibo T.A."/>
            <person name="Win J."/>
            <person name="Xu Z."/>
            <person name="Zhang H."/>
            <person name="Grigoriev I.V."/>
            <person name="Rokhsar D.S."/>
            <person name="Boore J.L."/>
        </authorList>
    </citation>
    <scope>NUCLEOTIDE SEQUENCE [LARGE SCALE GENOMIC DNA]</scope>
    <source>
        <strain evidence="1 2">P6497</strain>
    </source>
</reference>
<evidence type="ECO:0000313" key="1">
    <source>
        <dbReference type="EMBL" id="EGZ20259.1"/>
    </source>
</evidence>
<dbReference type="GeneID" id="20640038"/>
<name>G4Z5Y0_PHYSP</name>
<sequence>MTFAKAYGSLQHLVDVHAEDEEEDDAVSKRTQLMVWRKFKFDECLEINRVAYGRIMADLEKHRRHPHKGMTLGWTDRRRLDNGVMSYCFSKFFANRSAAELAENTWQLGSNMKRASRFFSVFLNVDVHIVQHVDMNNIVCLRTVNQADHDVVLKSLYLLTRFETEKGFIILVHGLDPARLEDDFTTLAMVGKAEIWHDEFRW</sequence>